<evidence type="ECO:0000313" key="1">
    <source>
        <dbReference type="EnsemblPlants" id="OMERI10G01810.1"/>
    </source>
</evidence>
<reference evidence="1" key="2">
    <citation type="submission" date="2018-05" db="EMBL/GenBank/DDBJ databases">
        <title>OmerRS3 (Oryza meridionalis Reference Sequence Version 3).</title>
        <authorList>
            <person name="Zhang J."/>
            <person name="Kudrna D."/>
            <person name="Lee S."/>
            <person name="Talag J."/>
            <person name="Welchert J."/>
            <person name="Wing R.A."/>
        </authorList>
    </citation>
    <scope>NUCLEOTIDE SEQUENCE [LARGE SCALE GENOMIC DNA]</scope>
    <source>
        <strain evidence="1">cv. OR44</strain>
    </source>
</reference>
<reference evidence="1" key="1">
    <citation type="submission" date="2015-04" db="UniProtKB">
        <authorList>
            <consortium name="EnsemblPlants"/>
        </authorList>
    </citation>
    <scope>IDENTIFICATION</scope>
</reference>
<dbReference type="HOGENOM" id="CLU_2501710_0_0_1"/>
<accession>A0A0E0EVR8</accession>
<keyword evidence="2" id="KW-1185">Reference proteome</keyword>
<name>A0A0E0EVR8_9ORYZ</name>
<proteinExistence type="predicted"/>
<evidence type="ECO:0000313" key="2">
    <source>
        <dbReference type="Proteomes" id="UP000008021"/>
    </source>
</evidence>
<sequence length="86" mass="9686">MAVLVEAAVLTDARRHSRTRGGACGGGGWRGDAVRWWDEFIRHIFADRLIPDLRGIFLFRDQPIPLTPTPLRVGSPHPIVAIKRYL</sequence>
<dbReference type="AlphaFoldDB" id="A0A0E0EVR8"/>
<dbReference type="Proteomes" id="UP000008021">
    <property type="component" value="Chromosome 10"/>
</dbReference>
<dbReference type="Gramene" id="OMERI10G01810.1">
    <property type="protein sequence ID" value="OMERI10G01810.1"/>
    <property type="gene ID" value="OMERI10G01810"/>
</dbReference>
<organism evidence="1">
    <name type="scientific">Oryza meridionalis</name>
    <dbReference type="NCBI Taxonomy" id="40149"/>
    <lineage>
        <taxon>Eukaryota</taxon>
        <taxon>Viridiplantae</taxon>
        <taxon>Streptophyta</taxon>
        <taxon>Embryophyta</taxon>
        <taxon>Tracheophyta</taxon>
        <taxon>Spermatophyta</taxon>
        <taxon>Magnoliopsida</taxon>
        <taxon>Liliopsida</taxon>
        <taxon>Poales</taxon>
        <taxon>Poaceae</taxon>
        <taxon>BOP clade</taxon>
        <taxon>Oryzoideae</taxon>
        <taxon>Oryzeae</taxon>
        <taxon>Oryzinae</taxon>
        <taxon>Oryza</taxon>
    </lineage>
</organism>
<dbReference type="EnsemblPlants" id="OMERI10G01810.1">
    <property type="protein sequence ID" value="OMERI10G01810.1"/>
    <property type="gene ID" value="OMERI10G01810"/>
</dbReference>
<protein>
    <submittedName>
        <fullName evidence="1">Uncharacterized protein</fullName>
    </submittedName>
</protein>